<comment type="subcellular location">
    <subcellularLocation>
        <location evidence="1">Membrane</location>
        <topology evidence="1">Multi-pass membrane protein</topology>
    </subcellularLocation>
</comment>
<reference evidence="8 9" key="1">
    <citation type="submission" date="2020-08" db="EMBL/GenBank/DDBJ databases">
        <title>Sequencing the genomes of 1000 actinobacteria strains.</title>
        <authorList>
            <person name="Klenk H.-P."/>
        </authorList>
    </citation>
    <scope>NUCLEOTIDE SEQUENCE [LARGE SCALE GENOMIC DNA]</scope>
    <source>
        <strain evidence="8 9">DSM 44551</strain>
    </source>
</reference>
<dbReference type="InterPro" id="IPR037185">
    <property type="entry name" value="EmrE-like"/>
</dbReference>
<evidence type="ECO:0000259" key="7">
    <source>
        <dbReference type="Pfam" id="PF00892"/>
    </source>
</evidence>
<evidence type="ECO:0000256" key="3">
    <source>
        <dbReference type="ARBA" id="ARBA00022692"/>
    </source>
</evidence>
<comment type="similarity">
    <text evidence="2">Belongs to the EamA transporter family.</text>
</comment>
<feature type="transmembrane region" description="Helical" evidence="6">
    <location>
        <begin position="224"/>
        <end position="243"/>
    </location>
</feature>
<accession>A0A7W8QIX2</accession>
<name>A0A7W8QIX2_9ACTN</name>
<keyword evidence="3 6" id="KW-0812">Transmembrane</keyword>
<evidence type="ECO:0000313" key="8">
    <source>
        <dbReference type="EMBL" id="MBB5430593.1"/>
    </source>
</evidence>
<proteinExistence type="inferred from homology"/>
<dbReference type="PANTHER" id="PTHR32322:SF2">
    <property type="entry name" value="EAMA DOMAIN-CONTAINING PROTEIN"/>
    <property type="match status" value="1"/>
</dbReference>
<dbReference type="PANTHER" id="PTHR32322">
    <property type="entry name" value="INNER MEMBRANE TRANSPORTER"/>
    <property type="match status" value="1"/>
</dbReference>
<evidence type="ECO:0000256" key="4">
    <source>
        <dbReference type="ARBA" id="ARBA00022989"/>
    </source>
</evidence>
<keyword evidence="5 6" id="KW-0472">Membrane</keyword>
<dbReference type="Proteomes" id="UP000572635">
    <property type="component" value="Unassembled WGS sequence"/>
</dbReference>
<feature type="transmembrane region" description="Helical" evidence="6">
    <location>
        <begin position="190"/>
        <end position="212"/>
    </location>
</feature>
<dbReference type="EMBL" id="JACHDB010000001">
    <property type="protein sequence ID" value="MBB5430593.1"/>
    <property type="molecule type" value="Genomic_DNA"/>
</dbReference>
<feature type="transmembrane region" description="Helical" evidence="6">
    <location>
        <begin position="77"/>
        <end position="99"/>
    </location>
</feature>
<evidence type="ECO:0000313" key="9">
    <source>
        <dbReference type="Proteomes" id="UP000572635"/>
    </source>
</evidence>
<dbReference type="Pfam" id="PF00892">
    <property type="entry name" value="EamA"/>
    <property type="match status" value="2"/>
</dbReference>
<feature type="transmembrane region" description="Helical" evidence="6">
    <location>
        <begin position="105"/>
        <end position="124"/>
    </location>
</feature>
<evidence type="ECO:0000256" key="6">
    <source>
        <dbReference type="SAM" id="Phobius"/>
    </source>
</evidence>
<dbReference type="InterPro" id="IPR000620">
    <property type="entry name" value="EamA_dom"/>
</dbReference>
<dbReference type="SUPFAM" id="SSF103481">
    <property type="entry name" value="Multidrug resistance efflux transporter EmrE"/>
    <property type="match status" value="2"/>
</dbReference>
<comment type="caution">
    <text evidence="8">The sequence shown here is derived from an EMBL/GenBank/DDBJ whole genome shotgun (WGS) entry which is preliminary data.</text>
</comment>
<feature type="transmembrane region" description="Helical" evidence="6">
    <location>
        <begin position="133"/>
        <end position="150"/>
    </location>
</feature>
<dbReference type="InterPro" id="IPR050638">
    <property type="entry name" value="AA-Vitamin_Transporters"/>
</dbReference>
<gene>
    <name evidence="8" type="ORF">HDA36_000677</name>
</gene>
<feature type="transmembrane region" description="Helical" evidence="6">
    <location>
        <begin position="162"/>
        <end position="178"/>
    </location>
</feature>
<keyword evidence="9" id="KW-1185">Reference proteome</keyword>
<keyword evidence="4 6" id="KW-1133">Transmembrane helix</keyword>
<dbReference type="GO" id="GO:0016020">
    <property type="term" value="C:membrane"/>
    <property type="evidence" value="ECO:0007669"/>
    <property type="project" value="UniProtKB-SubCell"/>
</dbReference>
<protein>
    <submittedName>
        <fullName evidence="8">Drug/metabolite transporter (DMT)-like permease</fullName>
    </submittedName>
</protein>
<feature type="transmembrane region" description="Helical" evidence="6">
    <location>
        <begin position="46"/>
        <end position="65"/>
    </location>
</feature>
<evidence type="ECO:0000256" key="5">
    <source>
        <dbReference type="ARBA" id="ARBA00023136"/>
    </source>
</evidence>
<sequence length="297" mass="29515">MRVDGSATVPDSVAVRGGTASAALGVLGFSFTFPATAWALEGFGPWTSAALRCGLAALLAAAFLRASRAPLPTRRQLPGLAVVALGCVLGFPLLSTLALETTSTGNAAVVIGALPIATAALASVRTGRRHSPLFWGAAAAGAAAVAGFTLLRTGGAPGLGDLYLFGALVVCAAGYAEGGRLAGEMPGAHVISWGLVLSLPVMASLAAAGLAAEPVHPTGTALAGLAYLVAISQFGAFVLWYRGMGLIGVGRASQLQLAQPLLTLAWAVLLLGEELTPAAPAAAAVVLACIAVTQRAK</sequence>
<dbReference type="AlphaFoldDB" id="A0A7W8QIX2"/>
<evidence type="ECO:0000256" key="1">
    <source>
        <dbReference type="ARBA" id="ARBA00004141"/>
    </source>
</evidence>
<feature type="transmembrane region" description="Helical" evidence="6">
    <location>
        <begin position="20"/>
        <end position="40"/>
    </location>
</feature>
<feature type="domain" description="EamA" evidence="7">
    <location>
        <begin position="21"/>
        <end position="147"/>
    </location>
</feature>
<feature type="domain" description="EamA" evidence="7">
    <location>
        <begin position="159"/>
        <end position="292"/>
    </location>
</feature>
<dbReference type="RefSeq" id="WP_184388584.1">
    <property type="nucleotide sequence ID" value="NZ_BAAAJD010000023.1"/>
</dbReference>
<evidence type="ECO:0000256" key="2">
    <source>
        <dbReference type="ARBA" id="ARBA00007362"/>
    </source>
</evidence>
<organism evidence="8 9">
    <name type="scientific">Nocardiopsis composta</name>
    <dbReference type="NCBI Taxonomy" id="157465"/>
    <lineage>
        <taxon>Bacteria</taxon>
        <taxon>Bacillati</taxon>
        <taxon>Actinomycetota</taxon>
        <taxon>Actinomycetes</taxon>
        <taxon>Streptosporangiales</taxon>
        <taxon>Nocardiopsidaceae</taxon>
        <taxon>Nocardiopsis</taxon>
    </lineage>
</organism>